<dbReference type="AlphaFoldDB" id="A0A9W6BMP2"/>
<feature type="compositionally biased region" description="Polar residues" evidence="1">
    <location>
        <begin position="1"/>
        <end position="10"/>
    </location>
</feature>
<feature type="region of interest" description="Disordered" evidence="1">
    <location>
        <begin position="750"/>
        <end position="769"/>
    </location>
</feature>
<protein>
    <submittedName>
        <fullName evidence="2">Uncharacterized protein</fullName>
    </submittedName>
</protein>
<feature type="region of interest" description="Disordered" evidence="1">
    <location>
        <begin position="698"/>
        <end position="744"/>
    </location>
</feature>
<reference evidence="2 3" key="1">
    <citation type="journal article" date="2023" name="Commun. Biol.">
        <title>Reorganization of the ancestral sex-determining regions during the evolution of trioecy in Pleodorina starrii.</title>
        <authorList>
            <person name="Takahashi K."/>
            <person name="Suzuki S."/>
            <person name="Kawai-Toyooka H."/>
            <person name="Yamamoto K."/>
            <person name="Hamaji T."/>
            <person name="Ootsuki R."/>
            <person name="Yamaguchi H."/>
            <person name="Kawachi M."/>
            <person name="Higashiyama T."/>
            <person name="Nozaki H."/>
        </authorList>
    </citation>
    <scope>NUCLEOTIDE SEQUENCE [LARGE SCALE GENOMIC DNA]</scope>
    <source>
        <strain evidence="2 3">NIES-4479</strain>
    </source>
</reference>
<dbReference type="InterPro" id="IPR051144">
    <property type="entry name" value="Formin_homology_domain"/>
</dbReference>
<keyword evidence="3" id="KW-1185">Reference proteome</keyword>
<feature type="region of interest" description="Disordered" evidence="1">
    <location>
        <begin position="404"/>
        <end position="436"/>
    </location>
</feature>
<feature type="region of interest" description="Disordered" evidence="1">
    <location>
        <begin position="237"/>
        <end position="284"/>
    </location>
</feature>
<feature type="compositionally biased region" description="Low complexity" evidence="1">
    <location>
        <begin position="460"/>
        <end position="482"/>
    </location>
</feature>
<feature type="region of interest" description="Disordered" evidence="1">
    <location>
        <begin position="459"/>
        <end position="483"/>
    </location>
</feature>
<dbReference type="EMBL" id="BRXU01000010">
    <property type="protein sequence ID" value="GLC54575.1"/>
    <property type="molecule type" value="Genomic_DNA"/>
</dbReference>
<proteinExistence type="predicted"/>
<dbReference type="Proteomes" id="UP001165080">
    <property type="component" value="Unassembled WGS sequence"/>
</dbReference>
<evidence type="ECO:0000313" key="2">
    <source>
        <dbReference type="EMBL" id="GLC54575.1"/>
    </source>
</evidence>
<feature type="compositionally biased region" description="Low complexity" evidence="1">
    <location>
        <begin position="120"/>
        <end position="129"/>
    </location>
</feature>
<evidence type="ECO:0000313" key="3">
    <source>
        <dbReference type="Proteomes" id="UP001165080"/>
    </source>
</evidence>
<gene>
    <name evidence="2" type="primary">PLESTB001454</name>
    <name evidence="2" type="ORF">PLESTB_000881200</name>
</gene>
<accession>A0A9W6BMP2</accession>
<feature type="compositionally biased region" description="Basic and acidic residues" evidence="1">
    <location>
        <begin position="35"/>
        <end position="53"/>
    </location>
</feature>
<feature type="compositionally biased region" description="Acidic residues" evidence="1">
    <location>
        <begin position="714"/>
        <end position="724"/>
    </location>
</feature>
<feature type="region of interest" description="Disordered" evidence="1">
    <location>
        <begin position="117"/>
        <end position="166"/>
    </location>
</feature>
<organism evidence="2 3">
    <name type="scientific">Pleodorina starrii</name>
    <dbReference type="NCBI Taxonomy" id="330485"/>
    <lineage>
        <taxon>Eukaryota</taxon>
        <taxon>Viridiplantae</taxon>
        <taxon>Chlorophyta</taxon>
        <taxon>core chlorophytes</taxon>
        <taxon>Chlorophyceae</taxon>
        <taxon>CS clade</taxon>
        <taxon>Chlamydomonadales</taxon>
        <taxon>Volvocaceae</taxon>
        <taxon>Pleodorina</taxon>
    </lineage>
</organism>
<feature type="region of interest" description="Disordered" evidence="1">
    <location>
        <begin position="1"/>
        <end position="73"/>
    </location>
</feature>
<sequence length="1084" mass="109371">MIPTKQSHLWQTAARIQSEVMPSSAERGKATSSATERRLQGPCHEPQKKDRTRSGRAPEAVASRKAKIASGAAAIAAAITAGHDAEPPQTGAASAGCSSAGGIGAPRVAPLTFTRVPAAPSQSQTQSKEPPQPSSPPQSQLTPLWEPQDSPQPLSQPRRRSLSPPWLYQQSQPSLYQQQQQQFLYSQYAWPQAATAGAAEAAPDVLAADPAAAASRAAAAIAGCHAYAAAAPTGTAAAAAMPPPPQGSCATRPGQSRKRRSSDGDGHSTDAGGRAGGDIDDGGGGTICSNGGGGGRGGVVASVSAGSRVAAAVARLRVAGAGTGSPEDAAAAVAAAAARGPAGGVQVAAAAVFGNHQSAAAAASASQVATTATTEALAAGAALGDSTRRITAAAPAAAAAAAAAESNDPMDITPVRPQRPPQLSSAPSAHTRAAEAEALVGQPTAAPQPVLLHSRTQLTQQVGQQVEGQQVGQHMRSGRLPRGCGGGLGAAGCHESGAAAGGGGGGGAGGDESGAAGGGGGGGAPWEWAPMLPAVTPPPQARQVRHLHPCRHPGGEPGCQGQEPPPQAGQGEEEGEREGEVMVVCETPLPAADMAEDMAITPPPPPPSFQRQPSLECLLAGANADGVADLGGAPVAMAITPPPPMMWRHAREDVDVGWNGPLRAPAAAVKEEEEEDLLLAATRGSPVEGAVKEEDLAALPGSAHGVEGHRHPEEEEEEREEEADWCPVRRGSGSGSGDGMADANPEWALDRAAGGGLDSGDQDPDLDSDLELDLTQDERAERVGCWARRANRPAAAPPPPPQMTAVAAVAMAAPARGTEPAAGGLHSVGVAQEGPGVSVAGGVALSGAVSTNDGAVGAGTAYGTGGAAAAAAGDVDDEDMWIYTQQDAPLAASGPGYGDMYDEDEEPYDEGHGEDGSDERGVDGDLHHYHHHHQQQQQQWEVAEGGGDSSERGRGAAAVARMEGPLQHHSTAVQPAVHAVLPLGAPGAGAGVGVGAPLAGRSVSPLQHEALQPQHPAPPPAQHQHQLHHQQQQQQQQQQGFQQPLQQPQQLPPPVLGEECSPGFWDGCPDVYEVGWRLVMLVGV</sequence>
<feature type="region of interest" description="Disordered" evidence="1">
    <location>
        <begin position="499"/>
        <end position="579"/>
    </location>
</feature>
<feature type="compositionally biased region" description="Acidic residues" evidence="1">
    <location>
        <begin position="760"/>
        <end position="769"/>
    </location>
</feature>
<name>A0A9W6BMP2_9CHLO</name>
<comment type="caution">
    <text evidence="2">The sequence shown here is derived from an EMBL/GenBank/DDBJ whole genome shotgun (WGS) entry which is preliminary data.</text>
</comment>
<feature type="region of interest" description="Disordered" evidence="1">
    <location>
        <begin position="892"/>
        <end position="971"/>
    </location>
</feature>
<feature type="compositionally biased region" description="Low complexity" evidence="1">
    <location>
        <begin position="1029"/>
        <end position="1049"/>
    </location>
</feature>
<evidence type="ECO:0000256" key="1">
    <source>
        <dbReference type="SAM" id="MobiDB-lite"/>
    </source>
</evidence>
<feature type="compositionally biased region" description="Gly residues" evidence="1">
    <location>
        <begin position="499"/>
        <end position="524"/>
    </location>
</feature>
<dbReference type="PANTHER" id="PTHR45733">
    <property type="entry name" value="FORMIN-J"/>
    <property type="match status" value="1"/>
</dbReference>
<feature type="compositionally biased region" description="Basic and acidic residues" evidence="1">
    <location>
        <begin position="909"/>
        <end position="927"/>
    </location>
</feature>
<feature type="region of interest" description="Disordered" evidence="1">
    <location>
        <begin position="1008"/>
        <end position="1058"/>
    </location>
</feature>